<evidence type="ECO:0000256" key="10">
    <source>
        <dbReference type="ARBA" id="ARBA00022692"/>
    </source>
</evidence>
<comment type="pathway">
    <text evidence="4">Carbohydrate metabolism; tricarboxylic acid cycle.</text>
</comment>
<dbReference type="Proteomes" id="UP000811255">
    <property type="component" value="Unassembled WGS sequence"/>
</dbReference>
<dbReference type="InterPro" id="IPR000701">
    <property type="entry name" value="SuccDH_FuR_B_TM-su"/>
</dbReference>
<evidence type="ECO:0000256" key="12">
    <source>
        <dbReference type="ARBA" id="ARBA00022982"/>
    </source>
</evidence>
<evidence type="ECO:0000256" key="14">
    <source>
        <dbReference type="ARBA" id="ARBA00023004"/>
    </source>
</evidence>
<dbReference type="SUPFAM" id="SSF81343">
    <property type="entry name" value="Fumarate reductase respiratory complex transmembrane subunits"/>
    <property type="match status" value="1"/>
</dbReference>
<evidence type="ECO:0000256" key="3">
    <source>
        <dbReference type="ARBA" id="ARBA00004141"/>
    </source>
</evidence>
<comment type="caution">
    <text evidence="17">The sequence shown here is derived from an EMBL/GenBank/DDBJ whole genome shotgun (WGS) entry which is preliminary data.</text>
</comment>
<organism evidence="17 18">
    <name type="scientific">Croceibacterium selenioxidans</name>
    <dbReference type="NCBI Taxonomy" id="2838833"/>
    <lineage>
        <taxon>Bacteria</taxon>
        <taxon>Pseudomonadati</taxon>
        <taxon>Pseudomonadota</taxon>
        <taxon>Alphaproteobacteria</taxon>
        <taxon>Sphingomonadales</taxon>
        <taxon>Erythrobacteraceae</taxon>
        <taxon>Croceibacterium</taxon>
    </lineage>
</organism>
<dbReference type="EMBL" id="JAHFVK010000001">
    <property type="protein sequence ID" value="MBT2133535.1"/>
    <property type="molecule type" value="Genomic_DNA"/>
</dbReference>
<keyword evidence="9" id="KW-0349">Heme</keyword>
<evidence type="ECO:0000256" key="4">
    <source>
        <dbReference type="ARBA" id="ARBA00005163"/>
    </source>
</evidence>
<evidence type="ECO:0000256" key="6">
    <source>
        <dbReference type="ARBA" id="ARBA00019425"/>
    </source>
</evidence>
<evidence type="ECO:0000256" key="11">
    <source>
        <dbReference type="ARBA" id="ARBA00022723"/>
    </source>
</evidence>
<evidence type="ECO:0000313" key="18">
    <source>
        <dbReference type="Proteomes" id="UP000811255"/>
    </source>
</evidence>
<name>A0ABS5W192_9SPHN</name>
<feature type="transmembrane region" description="Helical" evidence="16">
    <location>
        <begin position="59"/>
        <end position="78"/>
    </location>
</feature>
<comment type="function">
    <text evidence="2">Membrane-anchoring subunit of succinate dehydrogenase (SDH).</text>
</comment>
<keyword evidence="8" id="KW-0816">Tricarboxylic acid cycle</keyword>
<dbReference type="NCBIfam" id="TIGR02968">
    <property type="entry name" value="succ_dehyd_anc"/>
    <property type="match status" value="1"/>
</dbReference>
<keyword evidence="15 16" id="KW-0472">Membrane</keyword>
<evidence type="ECO:0000256" key="1">
    <source>
        <dbReference type="ARBA" id="ARBA00001971"/>
    </source>
</evidence>
<evidence type="ECO:0000256" key="15">
    <source>
        <dbReference type="ARBA" id="ARBA00023136"/>
    </source>
</evidence>
<comment type="subcellular location">
    <subcellularLocation>
        <location evidence="3">Membrane</location>
        <topology evidence="3">Multi-pass membrane protein</topology>
    </subcellularLocation>
</comment>
<keyword evidence="10 16" id="KW-0812">Transmembrane</keyword>
<comment type="cofactor">
    <cofactor evidence="1">
        <name>heme</name>
        <dbReference type="ChEBI" id="CHEBI:30413"/>
    </cofactor>
</comment>
<dbReference type="Gene3D" id="1.20.1300.10">
    <property type="entry name" value="Fumarate reductase/succinate dehydrogenase, transmembrane subunit"/>
    <property type="match status" value="1"/>
</dbReference>
<sequence length="151" mass="15932">MGNGTPIGRVRGLGSAHHGAEHWLQQRYTAAGNLIVVGYLVFSILLLPDMSYATVREWMAGLVPPVMIALLIVSVFWHARLGLQVLVEDYVHHRGARFGALLTLNLAAFSGAAFGLFCLARIVMNIETEAALQSAMAAAAAASAASQGGGM</sequence>
<evidence type="ECO:0000313" key="17">
    <source>
        <dbReference type="EMBL" id="MBT2133535.1"/>
    </source>
</evidence>
<proteinExistence type="predicted"/>
<evidence type="ECO:0000256" key="9">
    <source>
        <dbReference type="ARBA" id="ARBA00022617"/>
    </source>
</evidence>
<accession>A0ABS5W192</accession>
<evidence type="ECO:0000256" key="8">
    <source>
        <dbReference type="ARBA" id="ARBA00022532"/>
    </source>
</evidence>
<evidence type="ECO:0000256" key="16">
    <source>
        <dbReference type="SAM" id="Phobius"/>
    </source>
</evidence>
<evidence type="ECO:0000256" key="5">
    <source>
        <dbReference type="ARBA" id="ARBA00011558"/>
    </source>
</evidence>
<keyword evidence="7" id="KW-0813">Transport</keyword>
<keyword evidence="11" id="KW-0479">Metal-binding</keyword>
<dbReference type="Pfam" id="PF01127">
    <property type="entry name" value="Sdh_cyt"/>
    <property type="match status" value="1"/>
</dbReference>
<feature type="transmembrane region" description="Helical" evidence="16">
    <location>
        <begin position="28"/>
        <end position="47"/>
    </location>
</feature>
<evidence type="ECO:0000256" key="13">
    <source>
        <dbReference type="ARBA" id="ARBA00022989"/>
    </source>
</evidence>
<protein>
    <recommendedName>
        <fullName evidence="6">Succinate dehydrogenase hydrophobic membrane anchor subunit</fullName>
    </recommendedName>
</protein>
<evidence type="ECO:0000256" key="2">
    <source>
        <dbReference type="ARBA" id="ARBA00004050"/>
    </source>
</evidence>
<evidence type="ECO:0000256" key="7">
    <source>
        <dbReference type="ARBA" id="ARBA00022448"/>
    </source>
</evidence>
<dbReference type="InterPro" id="IPR014312">
    <property type="entry name" value="Succ_DH_anchor"/>
</dbReference>
<gene>
    <name evidence="17" type="primary">sdhD</name>
    <name evidence="17" type="ORF">KK137_04225</name>
</gene>
<keyword evidence="12" id="KW-0249">Electron transport</keyword>
<comment type="subunit">
    <text evidence="5">Part of an enzyme complex containing four subunits: a flavoprotein, an iron-sulfur protein, plus two membrane-anchoring proteins, SdhC and SdhD.</text>
</comment>
<feature type="transmembrane region" description="Helical" evidence="16">
    <location>
        <begin position="98"/>
        <end position="119"/>
    </location>
</feature>
<keyword evidence="13 16" id="KW-1133">Transmembrane helix</keyword>
<dbReference type="InterPro" id="IPR034804">
    <property type="entry name" value="SQR/QFR_C/D"/>
</dbReference>
<keyword evidence="14" id="KW-0408">Iron</keyword>
<keyword evidence="18" id="KW-1185">Reference proteome</keyword>
<dbReference type="CDD" id="cd03495">
    <property type="entry name" value="SQR_TypeC_SdhD_like"/>
    <property type="match status" value="1"/>
</dbReference>
<reference evidence="17 18" key="1">
    <citation type="submission" date="2021-05" db="EMBL/GenBank/DDBJ databases">
        <title>Croceibacterium sp. LX-88 genome sequence.</title>
        <authorList>
            <person name="Luo X."/>
        </authorList>
    </citation>
    <scope>NUCLEOTIDE SEQUENCE [LARGE SCALE GENOMIC DNA]</scope>
    <source>
        <strain evidence="17 18">LX-88</strain>
    </source>
</reference>